<evidence type="ECO:0000313" key="3">
    <source>
        <dbReference type="Proteomes" id="UP001651158"/>
    </source>
</evidence>
<feature type="transmembrane region" description="Helical" evidence="1">
    <location>
        <begin position="163"/>
        <end position="184"/>
    </location>
</feature>
<reference evidence="2 3" key="1">
    <citation type="journal article" date="2022" name="Front. Cell. Infect. Microbiol.">
        <title>The Genomes of Two Strains of Taenia crassiceps the Animal Model for the Study of Human Cysticercosis.</title>
        <authorList>
            <person name="Bobes R.J."/>
            <person name="Estrada K."/>
            <person name="Rios-Valencia D.G."/>
            <person name="Calderon-Gallegos A."/>
            <person name="de la Torre P."/>
            <person name="Carrero J.C."/>
            <person name="Sanchez-Flores A."/>
            <person name="Laclette J.P."/>
        </authorList>
    </citation>
    <scope>NUCLEOTIDE SEQUENCE [LARGE SCALE GENOMIC DNA]</scope>
    <source>
        <strain evidence="2">WFUcys</strain>
    </source>
</reference>
<feature type="transmembrane region" description="Helical" evidence="1">
    <location>
        <begin position="90"/>
        <end position="111"/>
    </location>
</feature>
<protein>
    <submittedName>
        <fullName evidence="2">Uncharacterized protein</fullName>
    </submittedName>
</protein>
<feature type="transmembrane region" description="Helical" evidence="1">
    <location>
        <begin position="131"/>
        <end position="151"/>
    </location>
</feature>
<feature type="transmembrane region" description="Helical" evidence="1">
    <location>
        <begin position="58"/>
        <end position="78"/>
    </location>
</feature>
<keyword evidence="3" id="KW-1185">Reference proteome</keyword>
<evidence type="ECO:0000313" key="2">
    <source>
        <dbReference type="EMBL" id="KAL5112331.1"/>
    </source>
</evidence>
<organism evidence="2 3">
    <name type="scientific">Taenia crassiceps</name>
    <dbReference type="NCBI Taxonomy" id="6207"/>
    <lineage>
        <taxon>Eukaryota</taxon>
        <taxon>Metazoa</taxon>
        <taxon>Spiralia</taxon>
        <taxon>Lophotrochozoa</taxon>
        <taxon>Platyhelminthes</taxon>
        <taxon>Cestoda</taxon>
        <taxon>Eucestoda</taxon>
        <taxon>Cyclophyllidea</taxon>
        <taxon>Taeniidae</taxon>
        <taxon>Taenia</taxon>
    </lineage>
</organism>
<feature type="transmembrane region" description="Helical" evidence="1">
    <location>
        <begin position="267"/>
        <end position="285"/>
    </location>
</feature>
<keyword evidence="1" id="KW-0812">Transmembrane</keyword>
<proteinExistence type="predicted"/>
<keyword evidence="1" id="KW-1133">Transmembrane helix</keyword>
<evidence type="ECO:0000256" key="1">
    <source>
        <dbReference type="SAM" id="Phobius"/>
    </source>
</evidence>
<keyword evidence="1" id="KW-0472">Membrane</keyword>
<feature type="transmembrane region" description="Helical" evidence="1">
    <location>
        <begin position="208"/>
        <end position="228"/>
    </location>
</feature>
<dbReference type="Proteomes" id="UP001651158">
    <property type="component" value="Unassembled WGS sequence"/>
</dbReference>
<sequence>MDSAKFIFANIVVSNLIRQGIYYFARDDIVEFYESSVKVEEGYSAPTSSTTPPQPSWFLPYILGLQMSVLYLFVQTLWKHELPSGRMRNILIALISSDVLFNLMDVLQFALYSNYGVDLIGFISRGHYGTISYLMDVLQHLSVGLHLFLCADVSNMTPTMLKSVSGLSLVLSLIANAFLAPTTFEMPSESLQMESFSAYRTRVIDMNYAQRLSSLHLLPCIGLTIVFIHQRRQRNFENGALEKLPNEKGDEEVCVVNMRNFILRSMICHYAISVLYCFITLGIKAKHEKLIDFINRFDTPDNTLRKFGYLQQATNTLCLLACLNLESATTDTTFGDELESEFHQPSSHLIDGSENELD</sequence>
<gene>
    <name evidence="2" type="ORF">TcWFU_006497</name>
</gene>
<comment type="caution">
    <text evidence="2">The sequence shown here is derived from an EMBL/GenBank/DDBJ whole genome shotgun (WGS) entry which is preliminary data.</text>
</comment>
<accession>A0ABR4QRW3</accession>
<dbReference type="EMBL" id="JAKROA010000001">
    <property type="protein sequence ID" value="KAL5112331.1"/>
    <property type="molecule type" value="Genomic_DNA"/>
</dbReference>
<name>A0ABR4QRW3_9CEST</name>